<comment type="caution">
    <text evidence="1">The sequence shown here is derived from an EMBL/GenBank/DDBJ whole genome shotgun (WGS) entry which is preliminary data.</text>
</comment>
<dbReference type="AlphaFoldDB" id="A0AA40WG01"/>
<protein>
    <submittedName>
        <fullName evidence="1">Adenylyl-sulfate kinase</fullName>
        <ecNumber evidence="1">2.7.1.25</ecNumber>
    </submittedName>
</protein>
<dbReference type="EC" id="2.7.1.25" evidence="1"/>
<organism evidence="1 2">
    <name type="scientific">Leptospira interrogans serovar Pomona</name>
    <dbReference type="NCBI Taxonomy" id="44276"/>
    <lineage>
        <taxon>Bacteria</taxon>
        <taxon>Pseudomonadati</taxon>
        <taxon>Spirochaetota</taxon>
        <taxon>Spirochaetia</taxon>
        <taxon>Leptospirales</taxon>
        <taxon>Leptospiraceae</taxon>
        <taxon>Leptospira</taxon>
    </lineage>
</organism>
<dbReference type="Proteomes" id="UP000644282">
    <property type="component" value="Unassembled WGS sequence"/>
</dbReference>
<feature type="non-terminal residue" evidence="1">
    <location>
        <position position="1"/>
    </location>
</feature>
<keyword evidence="1" id="KW-0418">Kinase</keyword>
<evidence type="ECO:0000313" key="2">
    <source>
        <dbReference type="Proteomes" id="UP000644282"/>
    </source>
</evidence>
<accession>A0AA40WG01</accession>
<name>A0AA40WG01_LEPIR</name>
<dbReference type="GO" id="GO:0004020">
    <property type="term" value="F:adenylylsulfate kinase activity"/>
    <property type="evidence" value="ECO:0007669"/>
    <property type="project" value="UniProtKB-EC"/>
</dbReference>
<reference evidence="1" key="1">
    <citation type="submission" date="2020-10" db="EMBL/GenBank/DDBJ databases">
        <title>New Zealand Leptospira genomics.</title>
        <authorList>
            <person name="Wilkinson D.A."/>
            <person name="Nisa S."/>
            <person name="Moinet M."/>
            <person name="Benschop J."/>
        </authorList>
    </citation>
    <scope>NUCLEOTIDE SEQUENCE</scope>
    <source>
        <strain evidence="1">ESR8</strain>
    </source>
</reference>
<keyword evidence="1" id="KW-0808">Transferase</keyword>
<sequence>VHLNGEQLVTNLVSQLLDLLRRRDIIRS</sequence>
<evidence type="ECO:0000313" key="1">
    <source>
        <dbReference type="EMBL" id="MBE8432729.1"/>
    </source>
</evidence>
<gene>
    <name evidence="1" type="ORF">IQB77_24015</name>
</gene>
<proteinExistence type="predicted"/>
<dbReference type="EMBL" id="JADDXF010000981">
    <property type="protein sequence ID" value="MBE8432729.1"/>
    <property type="molecule type" value="Genomic_DNA"/>
</dbReference>